<feature type="signal peptide" evidence="1">
    <location>
        <begin position="1"/>
        <end position="21"/>
    </location>
</feature>
<reference evidence="2" key="1">
    <citation type="submission" date="2021-01" db="EMBL/GenBank/DDBJ databases">
        <title>Modified the classification status of verrucomicrobia.</title>
        <authorList>
            <person name="Feng X."/>
        </authorList>
    </citation>
    <scope>NUCLEOTIDE SEQUENCE</scope>
    <source>
        <strain evidence="2">KCTC 13126</strain>
    </source>
</reference>
<protein>
    <submittedName>
        <fullName evidence="2">Uncharacterized protein</fullName>
    </submittedName>
</protein>
<dbReference type="Proteomes" id="UP000617628">
    <property type="component" value="Unassembled WGS sequence"/>
</dbReference>
<comment type="caution">
    <text evidence="2">The sequence shown here is derived from an EMBL/GenBank/DDBJ whole genome shotgun (WGS) entry which is preliminary data.</text>
</comment>
<name>A0A934S482_9BACT</name>
<dbReference type="RefSeq" id="WP_200357297.1">
    <property type="nucleotide sequence ID" value="NZ_JAENIL010000040.1"/>
</dbReference>
<accession>A0A934S482</accession>
<feature type="chain" id="PRO_5037705333" evidence="1">
    <location>
        <begin position="22"/>
        <end position="420"/>
    </location>
</feature>
<keyword evidence="3" id="KW-1185">Reference proteome</keyword>
<evidence type="ECO:0000313" key="2">
    <source>
        <dbReference type="EMBL" id="MBK1879084.1"/>
    </source>
</evidence>
<proteinExistence type="predicted"/>
<evidence type="ECO:0000313" key="3">
    <source>
        <dbReference type="Proteomes" id="UP000617628"/>
    </source>
</evidence>
<evidence type="ECO:0000256" key="1">
    <source>
        <dbReference type="SAM" id="SignalP"/>
    </source>
</evidence>
<dbReference type="AlphaFoldDB" id="A0A934S482"/>
<sequence length="420" mass="48295">MRSKRLLFVTLPVIWTNTALAQPVPGDVFKDHHWLPEMVHHEAGRFLRIGGRLDYKINEGHFPADRHIDGYIPLHTYVSLKDAIRAELLVEKIGSHEDTKNLRVSFNGHPFHLVPEAEGIPAPEADYMHHTNPIVAIPLDQLTEGTSNTFKFEVDPEQRWDWPQNLVYATTLRIYYNRDDDKSLRPRISSLKDGDTLADTTPLAIDQAGGNIRHIDYIAYSDDVNWEGDGLYQRWHYFYFRGRIIHHIGRSADYPYEVIWDTSWMPDQDSGIKVVALITDNQGVTTMTEAIEDLRLDRNYSVELCKPYNQPKNWVTREDEFSANFDLNTSPDTITAARLLWTSWSPCYANGIYLNGQLVSEETGPCYEYMAHNVSLYDFDIFKVGQNTITTGKEPLHDGNMVHGMEVQWPGVMVLVRSEK</sequence>
<organism evidence="2 3">
    <name type="scientific">Pelagicoccus mobilis</name>
    <dbReference type="NCBI Taxonomy" id="415221"/>
    <lineage>
        <taxon>Bacteria</taxon>
        <taxon>Pseudomonadati</taxon>
        <taxon>Verrucomicrobiota</taxon>
        <taxon>Opitutia</taxon>
        <taxon>Puniceicoccales</taxon>
        <taxon>Pelagicoccaceae</taxon>
        <taxon>Pelagicoccus</taxon>
    </lineage>
</organism>
<keyword evidence="1" id="KW-0732">Signal</keyword>
<gene>
    <name evidence="2" type="ORF">JIN87_19525</name>
</gene>
<dbReference type="EMBL" id="JAENIL010000040">
    <property type="protein sequence ID" value="MBK1879084.1"/>
    <property type="molecule type" value="Genomic_DNA"/>
</dbReference>